<feature type="binding site" evidence="8">
    <location>
        <position position="242"/>
    </location>
    <ligand>
        <name>substrate</name>
    </ligand>
</feature>
<organism evidence="11 12">
    <name type="scientific">Syntrophobotulus glycolicus (strain DSM 8271 / FlGlyR)</name>
    <dbReference type="NCBI Taxonomy" id="645991"/>
    <lineage>
        <taxon>Bacteria</taxon>
        <taxon>Bacillati</taxon>
        <taxon>Bacillota</taxon>
        <taxon>Clostridia</taxon>
        <taxon>Eubacteriales</taxon>
        <taxon>Desulfitobacteriaceae</taxon>
        <taxon>Syntrophobotulus</taxon>
    </lineage>
</organism>
<dbReference type="GO" id="GO:0008360">
    <property type="term" value="P:regulation of cell shape"/>
    <property type="evidence" value="ECO:0007669"/>
    <property type="project" value="UniProtKB-KW"/>
</dbReference>
<dbReference type="PANTHER" id="PTHR21581:SF33">
    <property type="entry name" value="D-ALANYL-D-ALANINE CARBOXYPEPTIDASE DACB"/>
    <property type="match status" value="1"/>
</dbReference>
<dbReference type="STRING" id="645991.Sgly_2243"/>
<evidence type="ECO:0000256" key="9">
    <source>
        <dbReference type="RuleBase" id="RU004016"/>
    </source>
</evidence>
<dbReference type="InterPro" id="IPR012338">
    <property type="entry name" value="Beta-lactam/transpept-like"/>
</dbReference>
<feature type="domain" description="Peptidase S11 D-alanyl-D-alanine carboxypeptidase A N-terminal" evidence="10">
    <location>
        <begin position="47"/>
        <end position="272"/>
    </location>
</feature>
<dbReference type="GO" id="GO:0009002">
    <property type="term" value="F:serine-type D-Ala-D-Ala carboxypeptidase activity"/>
    <property type="evidence" value="ECO:0007669"/>
    <property type="project" value="UniProtKB-EC"/>
</dbReference>
<feature type="active site" description="Proton acceptor" evidence="7">
    <location>
        <position position="83"/>
    </location>
</feature>
<reference evidence="12" key="2">
    <citation type="submission" date="2011-02" db="EMBL/GenBank/DDBJ databases">
        <title>The complete genome of Syntrophobotulus glycolicus DSM 8271.</title>
        <authorList>
            <person name="Lucas S."/>
            <person name="Copeland A."/>
            <person name="Lapidus A."/>
            <person name="Bruce D."/>
            <person name="Goodwin L."/>
            <person name="Pitluck S."/>
            <person name="Kyrpides N."/>
            <person name="Mavromatis K."/>
            <person name="Pagani I."/>
            <person name="Ivanova N."/>
            <person name="Mikhailova N."/>
            <person name="Chertkov O."/>
            <person name="Held B."/>
            <person name="Detter J.C."/>
            <person name="Tapia R."/>
            <person name="Han C."/>
            <person name="Land M."/>
            <person name="Hauser L."/>
            <person name="Markowitz V."/>
            <person name="Cheng J.-F."/>
            <person name="Hugenholtz P."/>
            <person name="Woyke T."/>
            <person name="Wu D."/>
            <person name="Spring S."/>
            <person name="Schroeder M."/>
            <person name="Brambilla E."/>
            <person name="Klenk H.-P."/>
            <person name="Eisen J.A."/>
        </authorList>
    </citation>
    <scope>NUCLEOTIDE SEQUENCE [LARGE SCALE GENOMIC DNA]</scope>
    <source>
        <strain evidence="12">DSM 8271 / FlGlyR</strain>
    </source>
</reference>
<gene>
    <name evidence="11" type="ordered locus">Sgly_2243</name>
</gene>
<dbReference type="GO" id="GO:0009252">
    <property type="term" value="P:peptidoglycan biosynthetic process"/>
    <property type="evidence" value="ECO:0007669"/>
    <property type="project" value="UniProtKB-KW"/>
</dbReference>
<dbReference type="Pfam" id="PF00768">
    <property type="entry name" value="Peptidase_S11"/>
    <property type="match status" value="1"/>
</dbReference>
<keyword evidence="11" id="KW-0121">Carboxypeptidase</keyword>
<evidence type="ECO:0000256" key="1">
    <source>
        <dbReference type="ARBA" id="ARBA00007164"/>
    </source>
</evidence>
<evidence type="ECO:0000256" key="4">
    <source>
        <dbReference type="ARBA" id="ARBA00022960"/>
    </source>
</evidence>
<dbReference type="GO" id="GO:0071555">
    <property type="term" value="P:cell wall organization"/>
    <property type="evidence" value="ECO:0007669"/>
    <property type="project" value="UniProtKB-KW"/>
</dbReference>
<reference evidence="11 12" key="1">
    <citation type="journal article" date="2011" name="Stand. Genomic Sci.">
        <title>Complete genome sequence of Syntrophobotulus glycolicus type strain (FlGlyR).</title>
        <authorList>
            <person name="Han C."/>
            <person name="Mwirichia R."/>
            <person name="Chertkov O."/>
            <person name="Held B."/>
            <person name="Lapidus A."/>
            <person name="Nolan M."/>
            <person name="Lucas S."/>
            <person name="Hammon N."/>
            <person name="Deshpande S."/>
            <person name="Cheng J.F."/>
            <person name="Tapia R."/>
            <person name="Goodwin L."/>
            <person name="Pitluck S."/>
            <person name="Huntemann M."/>
            <person name="Liolios K."/>
            <person name="Ivanova N."/>
            <person name="Pagani I."/>
            <person name="Mavromatis K."/>
            <person name="Ovchinikova G."/>
            <person name="Pati A."/>
            <person name="Chen A."/>
            <person name="Palaniappan K."/>
            <person name="Land M."/>
            <person name="Hauser L."/>
            <person name="Brambilla E.M."/>
            <person name="Rohde M."/>
            <person name="Spring S."/>
            <person name="Sikorski J."/>
            <person name="Goker M."/>
            <person name="Woyke T."/>
            <person name="Bristow J."/>
            <person name="Eisen J.A."/>
            <person name="Markowitz V."/>
            <person name="Hugenholtz P."/>
            <person name="Kyrpides N.C."/>
            <person name="Klenk H.P."/>
            <person name="Detter J.C."/>
        </authorList>
    </citation>
    <scope>NUCLEOTIDE SEQUENCE [LARGE SCALE GENOMIC DNA]</scope>
    <source>
        <strain evidence="12">DSM 8271 / FlGlyR</strain>
    </source>
</reference>
<dbReference type="GO" id="GO:0006508">
    <property type="term" value="P:proteolysis"/>
    <property type="evidence" value="ECO:0007669"/>
    <property type="project" value="InterPro"/>
</dbReference>
<keyword evidence="5" id="KW-0573">Peptidoglycan synthesis</keyword>
<dbReference type="EC" id="3.4.16.4" evidence="11"/>
<evidence type="ECO:0000256" key="2">
    <source>
        <dbReference type="ARBA" id="ARBA00022729"/>
    </source>
</evidence>
<evidence type="ECO:0000256" key="6">
    <source>
        <dbReference type="ARBA" id="ARBA00023316"/>
    </source>
</evidence>
<keyword evidence="11" id="KW-0645">Protease</keyword>
<evidence type="ECO:0000313" key="12">
    <source>
        <dbReference type="Proteomes" id="UP000007488"/>
    </source>
</evidence>
<dbReference type="InterPro" id="IPR018044">
    <property type="entry name" value="Peptidase_S11"/>
</dbReference>
<dbReference type="PROSITE" id="PS51257">
    <property type="entry name" value="PROKAR_LIPOPROTEIN"/>
    <property type="match status" value="1"/>
</dbReference>
<dbReference type="eggNOG" id="COG1686">
    <property type="taxonomic scope" value="Bacteria"/>
</dbReference>
<proteinExistence type="inferred from homology"/>
<dbReference type="PRINTS" id="PR00725">
    <property type="entry name" value="DADACBPTASE1"/>
</dbReference>
<keyword evidence="2" id="KW-0732">Signal</keyword>
<evidence type="ECO:0000256" key="5">
    <source>
        <dbReference type="ARBA" id="ARBA00022984"/>
    </source>
</evidence>
<dbReference type="HOGENOM" id="CLU_027070_7_0_9"/>
<accession>F0SU09</accession>
<keyword evidence="6" id="KW-0961">Cell wall biogenesis/degradation</keyword>
<feature type="active site" description="Acyl-ester intermediate" evidence="7">
    <location>
        <position position="80"/>
    </location>
</feature>
<dbReference type="SUPFAM" id="SSF56601">
    <property type="entry name" value="beta-lactamase/transpeptidase-like"/>
    <property type="match status" value="1"/>
</dbReference>
<dbReference type="EMBL" id="CP002547">
    <property type="protein sequence ID" value="ADY56532.1"/>
    <property type="molecule type" value="Genomic_DNA"/>
</dbReference>
<keyword evidence="3 11" id="KW-0378">Hydrolase</keyword>
<dbReference type="PANTHER" id="PTHR21581">
    <property type="entry name" value="D-ALANYL-D-ALANINE CARBOXYPEPTIDASE"/>
    <property type="match status" value="1"/>
</dbReference>
<dbReference type="KEGG" id="sgy:Sgly_2243"/>
<sequence length="292" mass="32041">MFRRKKWTQIAGGVFIFMVLAACPVRAEEVSEDITVETMTMIDQHWSVPAITAHTAILMDAQTGEVLYERQSRKVSPPASTTKIMTAILALELSKGDEIVTVSEKAGAVGESSIYLNKGDKIKMSELIEGALVKSGNDACVAIAEQTAGTVDSFVELMNKKVLTIGGYNTHFVNPNGLPAKNHYSCAYDLAIMARYALQNDQFSELVKTKYASISFDEPPKIEQFKNTNKLLWSYPFTSGVKTGTTNEAGKCLVASANKENRKLICVVLNAPDRYGDSQKLFNWGFGNTKSN</sequence>
<evidence type="ECO:0000256" key="8">
    <source>
        <dbReference type="PIRSR" id="PIRSR618044-2"/>
    </source>
</evidence>
<dbReference type="Gene3D" id="3.40.710.10">
    <property type="entry name" value="DD-peptidase/beta-lactamase superfamily"/>
    <property type="match status" value="1"/>
</dbReference>
<dbReference type="Proteomes" id="UP000007488">
    <property type="component" value="Chromosome"/>
</dbReference>
<dbReference type="RefSeq" id="WP_013625397.1">
    <property type="nucleotide sequence ID" value="NC_015172.1"/>
</dbReference>
<evidence type="ECO:0000259" key="10">
    <source>
        <dbReference type="Pfam" id="PF00768"/>
    </source>
</evidence>
<keyword evidence="12" id="KW-1185">Reference proteome</keyword>
<dbReference type="InterPro" id="IPR001967">
    <property type="entry name" value="Peptidase_S11_N"/>
</dbReference>
<feature type="active site" evidence="7">
    <location>
        <position position="135"/>
    </location>
</feature>
<dbReference type="AlphaFoldDB" id="F0SU09"/>
<evidence type="ECO:0000256" key="3">
    <source>
        <dbReference type="ARBA" id="ARBA00022801"/>
    </source>
</evidence>
<keyword evidence="4" id="KW-0133">Cell shape</keyword>
<evidence type="ECO:0000313" key="11">
    <source>
        <dbReference type="EMBL" id="ADY56532.1"/>
    </source>
</evidence>
<dbReference type="MEROPS" id="S11.004"/>
<name>F0SU09_SYNGF</name>
<protein>
    <submittedName>
        <fullName evidence="11">Serine-type D-Ala-D-Ala carboxypeptidase</fullName>
        <ecNumber evidence="11">3.4.16.4</ecNumber>
    </submittedName>
</protein>
<evidence type="ECO:0000256" key="7">
    <source>
        <dbReference type="PIRSR" id="PIRSR618044-1"/>
    </source>
</evidence>
<comment type="similarity">
    <text evidence="1 9">Belongs to the peptidase S11 family.</text>
</comment>